<feature type="signal peptide" evidence="2">
    <location>
        <begin position="1"/>
        <end position="26"/>
    </location>
</feature>
<accession>A0A9D2E4V0</accession>
<gene>
    <name evidence="3" type="ORF">H9813_06135</name>
</gene>
<dbReference type="PROSITE" id="PS51257">
    <property type="entry name" value="PROKAR_LIPOPROTEIN"/>
    <property type="match status" value="1"/>
</dbReference>
<evidence type="ECO:0000256" key="2">
    <source>
        <dbReference type="SAM" id="SignalP"/>
    </source>
</evidence>
<evidence type="ECO:0008006" key="5">
    <source>
        <dbReference type="Google" id="ProtNLM"/>
    </source>
</evidence>
<feature type="compositionally biased region" description="Low complexity" evidence="1">
    <location>
        <begin position="22"/>
        <end position="61"/>
    </location>
</feature>
<reference evidence="3" key="2">
    <citation type="submission" date="2021-04" db="EMBL/GenBank/DDBJ databases">
        <authorList>
            <person name="Gilroy R."/>
        </authorList>
    </citation>
    <scope>NUCLEOTIDE SEQUENCE</scope>
    <source>
        <strain evidence="3">ChiGjej4B4-18154</strain>
    </source>
</reference>
<dbReference type="RefSeq" id="WP_394966876.1">
    <property type="nucleotide sequence ID" value="NZ_CALXHM010000004.1"/>
</dbReference>
<evidence type="ECO:0000313" key="3">
    <source>
        <dbReference type="EMBL" id="HIZ30790.1"/>
    </source>
</evidence>
<dbReference type="EMBL" id="DXBV01000055">
    <property type="protein sequence ID" value="HIZ30790.1"/>
    <property type="molecule type" value="Genomic_DNA"/>
</dbReference>
<evidence type="ECO:0000313" key="4">
    <source>
        <dbReference type="Proteomes" id="UP000824035"/>
    </source>
</evidence>
<dbReference type="AlphaFoldDB" id="A0A9D2E4V0"/>
<comment type="caution">
    <text evidence="3">The sequence shown here is derived from an EMBL/GenBank/DDBJ whole genome shotgun (WGS) entry which is preliminary data.</text>
</comment>
<evidence type="ECO:0000256" key="1">
    <source>
        <dbReference type="SAM" id="MobiDB-lite"/>
    </source>
</evidence>
<name>A0A9D2E4V0_9FIRM</name>
<proteinExistence type="predicted"/>
<protein>
    <recommendedName>
        <fullName evidence="5">Lipoprotein</fullName>
    </recommendedName>
</protein>
<organism evidence="3 4">
    <name type="scientific">Candidatus Allofournierella merdipullorum</name>
    <dbReference type="NCBI Taxonomy" id="2838595"/>
    <lineage>
        <taxon>Bacteria</taxon>
        <taxon>Bacillati</taxon>
        <taxon>Bacillota</taxon>
        <taxon>Clostridia</taxon>
        <taxon>Eubacteriales</taxon>
        <taxon>Oscillospiraceae</taxon>
        <taxon>Allofournierella</taxon>
    </lineage>
</organism>
<keyword evidence="2" id="KW-0732">Signal</keyword>
<sequence length="272" mass="29131">MKQAMALALAAAMALSLAGCGEPASASQSVSQPASVSQPESASQPASASQPESAPVSVPAPTGESYFDANGIPVLDEPSDLEVHAVAYDMEDSTIQRTVPAQVSARVVVGDAEKEGYKKVALYVTVTCSDFAYNEEGGLDEDVAYNSGIYDLYTGRALPTRSTAGDAAYDYSATVEVDGTSYDISYSKNIQWMVLPLDSGEVYRRCNQNWVFEVPEAYDGLVYCAVDPLSYDPASYSEEIDESEHYAMDLLNDESVATDTTVFFRFGTDIPA</sequence>
<dbReference type="Proteomes" id="UP000824035">
    <property type="component" value="Unassembled WGS sequence"/>
</dbReference>
<reference evidence="3" key="1">
    <citation type="journal article" date="2021" name="PeerJ">
        <title>Extensive microbial diversity within the chicken gut microbiome revealed by metagenomics and culture.</title>
        <authorList>
            <person name="Gilroy R."/>
            <person name="Ravi A."/>
            <person name="Getino M."/>
            <person name="Pursley I."/>
            <person name="Horton D.L."/>
            <person name="Alikhan N.F."/>
            <person name="Baker D."/>
            <person name="Gharbi K."/>
            <person name="Hall N."/>
            <person name="Watson M."/>
            <person name="Adriaenssens E.M."/>
            <person name="Foster-Nyarko E."/>
            <person name="Jarju S."/>
            <person name="Secka A."/>
            <person name="Antonio M."/>
            <person name="Oren A."/>
            <person name="Chaudhuri R.R."/>
            <person name="La Ragione R."/>
            <person name="Hildebrand F."/>
            <person name="Pallen M.J."/>
        </authorList>
    </citation>
    <scope>NUCLEOTIDE SEQUENCE</scope>
    <source>
        <strain evidence="3">ChiGjej4B4-18154</strain>
    </source>
</reference>
<feature type="region of interest" description="Disordered" evidence="1">
    <location>
        <begin position="22"/>
        <end position="62"/>
    </location>
</feature>
<feature type="chain" id="PRO_5039681073" description="Lipoprotein" evidence="2">
    <location>
        <begin position="27"/>
        <end position="272"/>
    </location>
</feature>